<dbReference type="AlphaFoldDB" id="A0A553P1L4"/>
<accession>A0A553P1L4</accession>
<gene>
    <name evidence="2" type="ORF">TCAL_11294</name>
</gene>
<dbReference type="EMBL" id="VCGU01000008">
    <property type="protein sequence ID" value="TRY71581.1"/>
    <property type="molecule type" value="Genomic_DNA"/>
</dbReference>
<proteinExistence type="predicted"/>
<feature type="compositionally biased region" description="Low complexity" evidence="1">
    <location>
        <begin position="180"/>
        <end position="195"/>
    </location>
</feature>
<sequence length="331" mass="38796">MCQIEVWNFRPRSWRECIKRSWAPLVQYRISSLLPAINPDLEHSHSDDVNSPEKDQAVVKDGANLMHIWASTMKTLEWVETLYLETKVSETYQTLLKVLQDHLNIPASKDADLMKLLHQSVAILNEFFENNESTKFLKNGLNQWNWLDMSEEFRNRPLRWRVEFLRHIKPNLRSDNDLMSSVPSDPSSEVVESGSQVQEEVEIVETFPANARRDGSENLKEQTKGGFQLMLTYMARKLISSKLCQEEEEAQRKALHHIKSLEAAGFNYRKLLRFYYKEKQRLENDHRGQELKPILFKTIASKNRGIASMEVSRTVDLIDSFFRKRQRHCIS</sequence>
<evidence type="ECO:0000256" key="1">
    <source>
        <dbReference type="SAM" id="MobiDB-lite"/>
    </source>
</evidence>
<name>A0A553P1L4_TIGCA</name>
<keyword evidence="3" id="KW-1185">Reference proteome</keyword>
<organism evidence="2 3">
    <name type="scientific">Tigriopus californicus</name>
    <name type="common">Marine copepod</name>
    <dbReference type="NCBI Taxonomy" id="6832"/>
    <lineage>
        <taxon>Eukaryota</taxon>
        <taxon>Metazoa</taxon>
        <taxon>Ecdysozoa</taxon>
        <taxon>Arthropoda</taxon>
        <taxon>Crustacea</taxon>
        <taxon>Multicrustacea</taxon>
        <taxon>Hexanauplia</taxon>
        <taxon>Copepoda</taxon>
        <taxon>Harpacticoida</taxon>
        <taxon>Harpacticidae</taxon>
        <taxon>Tigriopus</taxon>
    </lineage>
</organism>
<dbReference type="Proteomes" id="UP000318571">
    <property type="component" value="Chromosome 7"/>
</dbReference>
<feature type="region of interest" description="Disordered" evidence="1">
    <location>
        <begin position="175"/>
        <end position="195"/>
    </location>
</feature>
<evidence type="ECO:0000313" key="2">
    <source>
        <dbReference type="EMBL" id="TRY71581.1"/>
    </source>
</evidence>
<protein>
    <submittedName>
        <fullName evidence="2">Uncharacterized protein</fullName>
    </submittedName>
</protein>
<comment type="caution">
    <text evidence="2">The sequence shown here is derived from an EMBL/GenBank/DDBJ whole genome shotgun (WGS) entry which is preliminary data.</text>
</comment>
<reference evidence="2 3" key="1">
    <citation type="journal article" date="2018" name="Nat. Ecol. Evol.">
        <title>Genomic signatures of mitonuclear coevolution across populations of Tigriopus californicus.</title>
        <authorList>
            <person name="Barreto F.S."/>
            <person name="Watson E.T."/>
            <person name="Lima T.G."/>
            <person name="Willett C.S."/>
            <person name="Edmands S."/>
            <person name="Li W."/>
            <person name="Burton R.S."/>
        </authorList>
    </citation>
    <scope>NUCLEOTIDE SEQUENCE [LARGE SCALE GENOMIC DNA]</scope>
    <source>
        <strain evidence="2 3">San Diego</strain>
    </source>
</reference>
<evidence type="ECO:0000313" key="3">
    <source>
        <dbReference type="Proteomes" id="UP000318571"/>
    </source>
</evidence>